<dbReference type="AlphaFoldDB" id="A0ABD5YC37"/>
<evidence type="ECO:0000256" key="1">
    <source>
        <dbReference type="ARBA" id="ARBA00023239"/>
    </source>
</evidence>
<dbReference type="InterPro" id="IPR034593">
    <property type="entry name" value="DgoD-like"/>
</dbReference>
<feature type="domain" description="Mandelate racemase/muconate lactonizing enzyme C-terminal" evidence="2">
    <location>
        <begin position="145"/>
        <end position="246"/>
    </location>
</feature>
<dbReference type="PANTHER" id="PTHR48080:SF2">
    <property type="entry name" value="D-GALACTONATE DEHYDRATASE"/>
    <property type="match status" value="1"/>
</dbReference>
<evidence type="ECO:0000259" key="2">
    <source>
        <dbReference type="SMART" id="SM00922"/>
    </source>
</evidence>
<dbReference type="PANTHER" id="PTHR48080">
    <property type="entry name" value="D-GALACTONATE DEHYDRATASE-RELATED"/>
    <property type="match status" value="1"/>
</dbReference>
<organism evidence="3 4">
    <name type="scientific">Halosimplex aquaticum</name>
    <dbReference type="NCBI Taxonomy" id="3026162"/>
    <lineage>
        <taxon>Archaea</taxon>
        <taxon>Methanobacteriati</taxon>
        <taxon>Methanobacteriota</taxon>
        <taxon>Stenosarchaea group</taxon>
        <taxon>Halobacteria</taxon>
        <taxon>Halobacteriales</taxon>
        <taxon>Haloarculaceae</taxon>
        <taxon>Halosimplex</taxon>
    </lineage>
</organism>
<accession>A0ABD5YC37</accession>
<keyword evidence="1" id="KW-0456">Lyase</keyword>
<evidence type="ECO:0000313" key="3">
    <source>
        <dbReference type="EMBL" id="MFC7141879.1"/>
    </source>
</evidence>
<evidence type="ECO:0000313" key="4">
    <source>
        <dbReference type="Proteomes" id="UP001596432"/>
    </source>
</evidence>
<sequence>MRVTDVETIRFTYESHGRTDEKGHGHPGEPHEATKTLTKIAVEGGPDGYCFGGTEAANDVAADYLVGENPLHREPLWNQLFRTQRLNKGTLDTGSLAAIDCALYDVAGKAADMPVYELLGGGRREVPVYASTMVGDDDPDGLGTVEAYVDFAEELVDRGFPAIKFHSWMPPYDADPDRVVELCRAVREAVGPDIDLMLDSHHYYTRTEAKRIGDALGDLDFRWFEEPMDEYSMSAYEWLSEEVDVPILGPETAEGKHKTRAEWAKRGVADIGRVGVFDVGGITPARKVAALYESFYMECEPHGDSVPELHHLCSMATPGTYFEHGLLHPKYDFEAHSRPWLRNYPAPEDGVIEVPDEPGLGYDIDWDLIEANRV</sequence>
<name>A0ABD5YC37_9EURY</name>
<dbReference type="Gene3D" id="3.30.390.10">
    <property type="entry name" value="Enolase-like, N-terminal domain"/>
    <property type="match status" value="1"/>
</dbReference>
<dbReference type="InterPro" id="IPR029065">
    <property type="entry name" value="Enolase_C-like"/>
</dbReference>
<dbReference type="EMBL" id="JBHTAS010000001">
    <property type="protein sequence ID" value="MFC7141879.1"/>
    <property type="molecule type" value="Genomic_DNA"/>
</dbReference>
<dbReference type="InterPro" id="IPR029017">
    <property type="entry name" value="Enolase-like_N"/>
</dbReference>
<dbReference type="Gene3D" id="3.20.20.120">
    <property type="entry name" value="Enolase-like C-terminal domain"/>
    <property type="match status" value="1"/>
</dbReference>
<gene>
    <name evidence="3" type="ORF">ACFQMA_18840</name>
</gene>
<dbReference type="Proteomes" id="UP001596432">
    <property type="component" value="Unassembled WGS sequence"/>
</dbReference>
<proteinExistence type="predicted"/>
<comment type="caution">
    <text evidence="3">The sequence shown here is derived from an EMBL/GenBank/DDBJ whole genome shotgun (WGS) entry which is preliminary data.</text>
</comment>
<dbReference type="SUPFAM" id="SSF54826">
    <property type="entry name" value="Enolase N-terminal domain-like"/>
    <property type="match status" value="1"/>
</dbReference>
<dbReference type="InterPro" id="IPR013341">
    <property type="entry name" value="Mandelate_racemase_N_dom"/>
</dbReference>
<dbReference type="SMART" id="SM00922">
    <property type="entry name" value="MR_MLE"/>
    <property type="match status" value="1"/>
</dbReference>
<dbReference type="RefSeq" id="WP_274322957.1">
    <property type="nucleotide sequence ID" value="NZ_CP118158.1"/>
</dbReference>
<dbReference type="SUPFAM" id="SSF51604">
    <property type="entry name" value="Enolase C-terminal domain-like"/>
    <property type="match status" value="1"/>
</dbReference>
<dbReference type="InterPro" id="IPR036849">
    <property type="entry name" value="Enolase-like_C_sf"/>
</dbReference>
<dbReference type="Pfam" id="PF02746">
    <property type="entry name" value="MR_MLE_N"/>
    <property type="match status" value="1"/>
</dbReference>
<dbReference type="Pfam" id="PF13378">
    <property type="entry name" value="MR_MLE_C"/>
    <property type="match status" value="1"/>
</dbReference>
<dbReference type="GeneID" id="78822207"/>
<keyword evidence="4" id="KW-1185">Reference proteome</keyword>
<protein>
    <submittedName>
        <fullName evidence="3">Enolase C-terminal domain-like protein</fullName>
    </submittedName>
</protein>
<reference evidence="3 4" key="1">
    <citation type="journal article" date="2019" name="Int. J. Syst. Evol. Microbiol.">
        <title>The Global Catalogue of Microorganisms (GCM) 10K type strain sequencing project: providing services to taxonomists for standard genome sequencing and annotation.</title>
        <authorList>
            <consortium name="The Broad Institute Genomics Platform"/>
            <consortium name="The Broad Institute Genome Sequencing Center for Infectious Disease"/>
            <person name="Wu L."/>
            <person name="Ma J."/>
        </authorList>
    </citation>
    <scope>NUCLEOTIDE SEQUENCE [LARGE SCALE GENOMIC DNA]</scope>
    <source>
        <strain evidence="3 4">XZYJT29</strain>
    </source>
</reference>
<dbReference type="GO" id="GO:0016829">
    <property type="term" value="F:lyase activity"/>
    <property type="evidence" value="ECO:0007669"/>
    <property type="project" value="UniProtKB-KW"/>
</dbReference>
<dbReference type="InterPro" id="IPR013342">
    <property type="entry name" value="Mandelate_racemase_C"/>
</dbReference>